<accession>A0A6J4V209</accession>
<name>A0A6J4V209_9DEIN</name>
<dbReference type="EMBL" id="CADCWP010000066">
    <property type="protein sequence ID" value="CAA9564517.1"/>
    <property type="molecule type" value="Genomic_DNA"/>
</dbReference>
<dbReference type="AlphaFoldDB" id="A0A6J4V209"/>
<sequence length="44" mass="5203">MRVTYKDGAQVLKIWRSITKRHAFLKAREHYRNVARADFADGEP</sequence>
<proteinExistence type="predicted"/>
<reference evidence="1" key="1">
    <citation type="submission" date="2020-02" db="EMBL/GenBank/DDBJ databases">
        <authorList>
            <person name="Meier V. D."/>
        </authorList>
    </citation>
    <scope>NUCLEOTIDE SEQUENCE</scope>
    <source>
        <strain evidence="1">AVDCRST_MAG86</strain>
    </source>
</reference>
<evidence type="ECO:0000313" key="1">
    <source>
        <dbReference type="EMBL" id="CAA9564517.1"/>
    </source>
</evidence>
<protein>
    <submittedName>
        <fullName evidence="1">Uncharacterized protein</fullName>
    </submittedName>
</protein>
<organism evidence="1">
    <name type="scientific">uncultured Truepera sp</name>
    <dbReference type="NCBI Taxonomy" id="543023"/>
    <lineage>
        <taxon>Bacteria</taxon>
        <taxon>Thermotogati</taxon>
        <taxon>Deinococcota</taxon>
        <taxon>Deinococci</taxon>
        <taxon>Trueperales</taxon>
        <taxon>Trueperaceae</taxon>
        <taxon>Truepera</taxon>
        <taxon>environmental samples</taxon>
    </lineage>
</organism>
<gene>
    <name evidence="1" type="ORF">AVDCRST_MAG86-925</name>
</gene>